<dbReference type="InterPro" id="IPR051260">
    <property type="entry name" value="Diverse_substr_monoxygenases"/>
</dbReference>
<dbReference type="InterPro" id="IPR036661">
    <property type="entry name" value="Luciferase-like_sf"/>
</dbReference>
<evidence type="ECO:0000256" key="1">
    <source>
        <dbReference type="SAM" id="MobiDB-lite"/>
    </source>
</evidence>
<dbReference type="AlphaFoldDB" id="A0A6J4TB44"/>
<proteinExistence type="predicted"/>
<dbReference type="Pfam" id="PF00296">
    <property type="entry name" value="Bac_luciferase"/>
    <property type="match status" value="1"/>
</dbReference>
<dbReference type="SUPFAM" id="SSF51679">
    <property type="entry name" value="Bacterial luciferase-like"/>
    <property type="match status" value="1"/>
</dbReference>
<evidence type="ECO:0000259" key="2">
    <source>
        <dbReference type="Pfam" id="PF00296"/>
    </source>
</evidence>
<feature type="domain" description="Luciferase-like" evidence="2">
    <location>
        <begin position="19"/>
        <end position="139"/>
    </location>
</feature>
<sequence>MELGVGYFPTHDAMGPGPLARLVEEHGQESLFFAEHTHIPASRETPWPGGRPLPPKYWHTYDLFVALTAAAAATSRLRVGSGICLVTERDPIVTAKAAASVDHLSGGRLEFGVGAGWNREELRNHGTDPRVRMAVMGESRHPRDLDAGGGRLRRPPRLLRAHLVVSQARPAPAPADPRRRGRADGPGPRSRLRGRLVSHVEHGGAPARARRGAAGSRRAARGGPGHRVPADPAVLARLREAGIRRAVRWLPSGGRSVVEPALARWERAIADLNSRNDGGPAGRRTAG</sequence>
<name>A0A6J4TB44_9ACTN</name>
<feature type="region of interest" description="Disordered" evidence="1">
    <location>
        <begin position="164"/>
        <end position="230"/>
    </location>
</feature>
<accession>A0A6J4TB44</accession>
<feature type="compositionally biased region" description="Low complexity" evidence="1">
    <location>
        <begin position="203"/>
        <end position="217"/>
    </location>
</feature>
<dbReference type="PANTHER" id="PTHR30011">
    <property type="entry name" value="ALKANESULFONATE MONOOXYGENASE-RELATED"/>
    <property type="match status" value="1"/>
</dbReference>
<protein>
    <submittedName>
        <fullName evidence="3">Putative N5, N10-methylenetetrahydromethanopterin reductase-related protein</fullName>
    </submittedName>
</protein>
<reference evidence="3" key="1">
    <citation type="submission" date="2020-02" db="EMBL/GenBank/DDBJ databases">
        <authorList>
            <person name="Meier V. D."/>
        </authorList>
    </citation>
    <scope>NUCLEOTIDE SEQUENCE</scope>
    <source>
        <strain evidence="3">AVDCRST_MAG79</strain>
    </source>
</reference>
<organism evidence="3">
    <name type="scientific">uncultured Thermoleophilia bacterium</name>
    <dbReference type="NCBI Taxonomy" id="1497501"/>
    <lineage>
        <taxon>Bacteria</taxon>
        <taxon>Bacillati</taxon>
        <taxon>Actinomycetota</taxon>
        <taxon>Thermoleophilia</taxon>
        <taxon>environmental samples</taxon>
    </lineage>
</organism>
<dbReference type="PANTHER" id="PTHR30011:SF32">
    <property type="entry name" value="CONSERVED PROTEIN"/>
    <property type="match status" value="1"/>
</dbReference>
<gene>
    <name evidence="3" type="ORF">AVDCRST_MAG79-24</name>
</gene>
<dbReference type="InterPro" id="IPR011251">
    <property type="entry name" value="Luciferase-like_dom"/>
</dbReference>
<dbReference type="Gene3D" id="3.20.20.30">
    <property type="entry name" value="Luciferase-like domain"/>
    <property type="match status" value="1"/>
</dbReference>
<dbReference type="EMBL" id="CADCWC010000003">
    <property type="protein sequence ID" value="CAA9517913.1"/>
    <property type="molecule type" value="Genomic_DNA"/>
</dbReference>
<dbReference type="GO" id="GO:0016705">
    <property type="term" value="F:oxidoreductase activity, acting on paired donors, with incorporation or reduction of molecular oxygen"/>
    <property type="evidence" value="ECO:0007669"/>
    <property type="project" value="InterPro"/>
</dbReference>
<evidence type="ECO:0000313" key="3">
    <source>
        <dbReference type="EMBL" id="CAA9517913.1"/>
    </source>
</evidence>